<dbReference type="SMART" id="SM00558">
    <property type="entry name" value="JmjC"/>
    <property type="match status" value="1"/>
</dbReference>
<name>A0A7U4J933_9SPHN</name>
<dbReference type="PROSITE" id="PS51184">
    <property type="entry name" value="JMJC"/>
    <property type="match status" value="1"/>
</dbReference>
<dbReference type="InterPro" id="IPR041667">
    <property type="entry name" value="Cupin_8"/>
</dbReference>
<dbReference type="InterPro" id="IPR014710">
    <property type="entry name" value="RmlC-like_jellyroll"/>
</dbReference>
<keyword evidence="3" id="KW-1185">Reference proteome</keyword>
<dbReference type="EMBL" id="CP010836">
    <property type="protein sequence ID" value="AJP72513.1"/>
    <property type="molecule type" value="Genomic_DNA"/>
</dbReference>
<dbReference type="Proteomes" id="UP000032300">
    <property type="component" value="Chromosome"/>
</dbReference>
<reference evidence="2 3" key="2">
    <citation type="submission" date="2015-02" db="EMBL/GenBank/DDBJ databases">
        <title>The complete genome of Sphingomonas hengshuiensis sp. WHSC-8 isolated from soil of Hengshui Lake.</title>
        <authorList>
            <person name="Wei S."/>
            <person name="Guo J."/>
            <person name="Su C."/>
            <person name="Wu R."/>
            <person name="Zhang Z."/>
            <person name="Liang K."/>
            <person name="Li H."/>
            <person name="Wang T."/>
            <person name="Liu H."/>
            <person name="Zhang C."/>
            <person name="Li Z."/>
            <person name="Wang Q."/>
            <person name="Meng J."/>
        </authorList>
    </citation>
    <scope>NUCLEOTIDE SEQUENCE [LARGE SCALE GENOMIC DNA]</scope>
    <source>
        <strain evidence="2 3">WHSC-8</strain>
    </source>
</reference>
<dbReference type="SUPFAM" id="SSF51197">
    <property type="entry name" value="Clavaminate synthase-like"/>
    <property type="match status" value="1"/>
</dbReference>
<dbReference type="PANTHER" id="PTHR12461">
    <property type="entry name" value="HYPOXIA-INDUCIBLE FACTOR 1 ALPHA INHIBITOR-RELATED"/>
    <property type="match status" value="1"/>
</dbReference>
<dbReference type="AlphaFoldDB" id="A0A7U4J933"/>
<dbReference type="InterPro" id="IPR003347">
    <property type="entry name" value="JmjC_dom"/>
</dbReference>
<accession>A0A7U4J933</accession>
<evidence type="ECO:0000313" key="3">
    <source>
        <dbReference type="Proteomes" id="UP000032300"/>
    </source>
</evidence>
<organism evidence="2 3">
    <name type="scientific">Sphingomonas hengshuiensis</name>
    <dbReference type="NCBI Taxonomy" id="1609977"/>
    <lineage>
        <taxon>Bacteria</taxon>
        <taxon>Pseudomonadati</taxon>
        <taxon>Pseudomonadota</taxon>
        <taxon>Alphaproteobacteria</taxon>
        <taxon>Sphingomonadales</taxon>
        <taxon>Sphingomonadaceae</taxon>
        <taxon>Sphingomonas</taxon>
    </lineage>
</organism>
<reference evidence="2 3" key="1">
    <citation type="journal article" date="2015" name="Int. J. Syst. Evol. Microbiol.">
        <title>Sphingomonas hengshuiensis sp. nov., isolated from lake wetland.</title>
        <authorList>
            <person name="Wei S."/>
            <person name="Wang T."/>
            <person name="Liu H."/>
            <person name="Zhang C."/>
            <person name="Guo J."/>
            <person name="Wang Q."/>
            <person name="Liang K."/>
            <person name="Zhang Z."/>
        </authorList>
    </citation>
    <scope>NUCLEOTIDE SEQUENCE [LARGE SCALE GENOMIC DNA]</scope>
    <source>
        <strain evidence="2 3">WHSC-8</strain>
    </source>
</reference>
<evidence type="ECO:0000259" key="1">
    <source>
        <dbReference type="PROSITE" id="PS51184"/>
    </source>
</evidence>
<dbReference type="PANTHER" id="PTHR12461:SF105">
    <property type="entry name" value="HYPOXIA-INDUCIBLE FACTOR 1-ALPHA INHIBITOR"/>
    <property type="match status" value="1"/>
</dbReference>
<sequence length="337" mass="36884">MSARIAEVDAAAFHDPARFMAEIAERCEPVVARGVVADWPALDAARDSPAALRAYLARFASDIRAEAFVGDAAIAGRYSYGERLEGYNFERAEYRLLDALDRVLESAATPGGATVYMGSLDTDRYLPGFAAENRVAAVPAAVAPRVWIGNVSTVACHNDTYDNVACVVAGRRRFTLYPPEAIGDLYVGPIDHTMAGRPVSLAAGSAEPDPRYPRFEAARPLARVAELGPGDAIYVPKLWWHQVEATAPFNILANYWWDAFSHGPDAPYTAMMLAMIAIAERPAGERAAWRAYFDHYVFRGEGHPLAHLDEQQRGILGPLRANYGRIRAMVMQMLRGG</sequence>
<evidence type="ECO:0000313" key="2">
    <source>
        <dbReference type="EMBL" id="AJP72513.1"/>
    </source>
</evidence>
<dbReference type="Pfam" id="PF13621">
    <property type="entry name" value="Cupin_8"/>
    <property type="match status" value="1"/>
</dbReference>
<dbReference type="Gene3D" id="2.60.120.10">
    <property type="entry name" value="Jelly Rolls"/>
    <property type="match status" value="1"/>
</dbReference>
<proteinExistence type="predicted"/>
<dbReference type="KEGG" id="sphi:TS85_13085"/>
<protein>
    <submittedName>
        <fullName evidence="2">Transcriptional regulator</fullName>
    </submittedName>
</protein>
<feature type="domain" description="JmjC" evidence="1">
    <location>
        <begin position="115"/>
        <end position="274"/>
    </location>
</feature>
<gene>
    <name evidence="2" type="ORF">TS85_13085</name>
</gene>